<dbReference type="PROSITE" id="PS51387">
    <property type="entry name" value="FAD_PCMH"/>
    <property type="match status" value="1"/>
</dbReference>
<dbReference type="PANTHER" id="PTHR13878:SF91">
    <property type="entry name" value="FAD BINDING DOMAIN PROTEIN (AFU_ORTHOLOGUE AFUA_6G12070)-RELATED"/>
    <property type="match status" value="1"/>
</dbReference>
<comment type="caution">
    <text evidence="5">The sequence shown here is derived from an EMBL/GenBank/DDBJ whole genome shotgun (WGS) entry which is preliminary data.</text>
</comment>
<dbReference type="InterPro" id="IPR050432">
    <property type="entry name" value="FAD-linked_Oxidoreductases_BP"/>
</dbReference>
<dbReference type="InterPro" id="IPR012951">
    <property type="entry name" value="BBE"/>
</dbReference>
<feature type="chain" id="PRO_5040359776" evidence="3">
    <location>
        <begin position="22"/>
        <end position="646"/>
    </location>
</feature>
<name>A0A9P9IT45_9PLEO</name>
<organism evidence="5 6">
    <name type="scientific">Dendryphion nanum</name>
    <dbReference type="NCBI Taxonomy" id="256645"/>
    <lineage>
        <taxon>Eukaryota</taxon>
        <taxon>Fungi</taxon>
        <taxon>Dikarya</taxon>
        <taxon>Ascomycota</taxon>
        <taxon>Pezizomycotina</taxon>
        <taxon>Dothideomycetes</taxon>
        <taxon>Pleosporomycetidae</taxon>
        <taxon>Pleosporales</taxon>
        <taxon>Torulaceae</taxon>
        <taxon>Dendryphion</taxon>
    </lineage>
</organism>
<dbReference type="GO" id="GO:0071949">
    <property type="term" value="F:FAD binding"/>
    <property type="evidence" value="ECO:0007669"/>
    <property type="project" value="InterPro"/>
</dbReference>
<dbReference type="SUPFAM" id="SSF56176">
    <property type="entry name" value="FAD-binding/transporter-associated domain-like"/>
    <property type="match status" value="1"/>
</dbReference>
<proteinExistence type="inferred from homology"/>
<dbReference type="Pfam" id="PF01565">
    <property type="entry name" value="FAD_binding_4"/>
    <property type="match status" value="1"/>
</dbReference>
<evidence type="ECO:0000256" key="1">
    <source>
        <dbReference type="ARBA" id="ARBA00005466"/>
    </source>
</evidence>
<dbReference type="EMBL" id="JAGMWT010000003">
    <property type="protein sequence ID" value="KAH7132377.1"/>
    <property type="molecule type" value="Genomic_DNA"/>
</dbReference>
<reference evidence="5" key="1">
    <citation type="journal article" date="2021" name="Nat. Commun.">
        <title>Genetic determinants of endophytism in the Arabidopsis root mycobiome.</title>
        <authorList>
            <person name="Mesny F."/>
            <person name="Miyauchi S."/>
            <person name="Thiergart T."/>
            <person name="Pickel B."/>
            <person name="Atanasova L."/>
            <person name="Karlsson M."/>
            <person name="Huettel B."/>
            <person name="Barry K.W."/>
            <person name="Haridas S."/>
            <person name="Chen C."/>
            <person name="Bauer D."/>
            <person name="Andreopoulos W."/>
            <person name="Pangilinan J."/>
            <person name="LaButti K."/>
            <person name="Riley R."/>
            <person name="Lipzen A."/>
            <person name="Clum A."/>
            <person name="Drula E."/>
            <person name="Henrissat B."/>
            <person name="Kohler A."/>
            <person name="Grigoriev I.V."/>
            <person name="Martin F.M."/>
            <person name="Hacquard S."/>
        </authorList>
    </citation>
    <scope>NUCLEOTIDE SEQUENCE</scope>
    <source>
        <strain evidence="5">MPI-CAGE-CH-0243</strain>
    </source>
</reference>
<feature type="signal peptide" evidence="3">
    <location>
        <begin position="1"/>
        <end position="21"/>
    </location>
</feature>
<dbReference type="InterPro" id="IPR006094">
    <property type="entry name" value="Oxid_FAD_bind_N"/>
</dbReference>
<dbReference type="Pfam" id="PF08031">
    <property type="entry name" value="BBE"/>
    <property type="match status" value="1"/>
</dbReference>
<gene>
    <name evidence="5" type="ORF">B0J11DRAFT_521566</name>
</gene>
<protein>
    <submittedName>
        <fullName evidence="5">FAD binding domain-containing protein</fullName>
    </submittedName>
</protein>
<evidence type="ECO:0000313" key="6">
    <source>
        <dbReference type="Proteomes" id="UP000700596"/>
    </source>
</evidence>
<evidence type="ECO:0000256" key="2">
    <source>
        <dbReference type="ARBA" id="ARBA00023002"/>
    </source>
</evidence>
<keyword evidence="2" id="KW-0560">Oxidoreductase</keyword>
<dbReference type="GO" id="GO:0016491">
    <property type="term" value="F:oxidoreductase activity"/>
    <property type="evidence" value="ECO:0007669"/>
    <property type="project" value="UniProtKB-KW"/>
</dbReference>
<evidence type="ECO:0000259" key="4">
    <source>
        <dbReference type="PROSITE" id="PS51387"/>
    </source>
</evidence>
<dbReference type="InterPro" id="IPR016166">
    <property type="entry name" value="FAD-bd_PCMH"/>
</dbReference>
<dbReference type="AlphaFoldDB" id="A0A9P9IT45"/>
<accession>A0A9P9IT45</accession>
<dbReference type="Proteomes" id="UP000700596">
    <property type="component" value="Unassembled WGS sequence"/>
</dbReference>
<dbReference type="Gene3D" id="3.30.465.10">
    <property type="match status" value="2"/>
</dbReference>
<evidence type="ECO:0000313" key="5">
    <source>
        <dbReference type="EMBL" id="KAH7132377.1"/>
    </source>
</evidence>
<comment type="similarity">
    <text evidence="1">Belongs to the oxygen-dependent FAD-linked oxidoreductase family.</text>
</comment>
<feature type="domain" description="FAD-binding PCMH-type" evidence="4">
    <location>
        <begin position="173"/>
        <end position="353"/>
    </location>
</feature>
<evidence type="ECO:0000256" key="3">
    <source>
        <dbReference type="SAM" id="SignalP"/>
    </source>
</evidence>
<dbReference type="OrthoDB" id="9983560at2759"/>
<dbReference type="InterPro" id="IPR016169">
    <property type="entry name" value="FAD-bd_PCMH_sub2"/>
</dbReference>
<sequence>MVFSILASAGAIVLCLTTVAAIVPLAAVVPASNTAAGTPLFEFETKQLTDEVIGRLSPGDAKLINFDEGAVNSNITVQPAGFCKVFPGDADWPSQSTWERFNELLDGALIPTVPSAAPCYPNWGLYDKAKCLAIQANFSSPWYHEDDPTSVQSPLFQGRTCLPFDSPNGTCTLGGFPTHVVNVSTVAHVQLALNFARNNNLRLIVKNTGHDFLGRSVGAGSLSIWTHNLKQIDFIGNYQSDSGYKGKALKVGAGATVLEVYQAAHKNNAIALGGICESVGYAGGYVAGGGHTPMSGYYGMAADNVEALEVVTADGRFVTASNTSNPDLFWALRGGGGSTYGVVTSIVIRVHEPMPVVTSVIKFETSTNVSRELFWEGMRKYYELFIPFTDAHTYSFWWARARGGVNGTLHFEMIPFFAPNHTIDSFNELVKPWFDGLRQLKIPFTAQTTLHDSYYAAYRASWGNDTAGAVVTVPGNWLFPRGNWEDPVKFNRTFAAIREHSLSGRSIAGYHQAPSNRLNVDNAVSSAFRHTLSFLIGSALIEGAENATTKQVAAAADVLTNTIMARWRKVAPETEFGGSYGNEANVMQPNWQQIFYGTQYPKLFQLKQKWDPKSVFYGPTSVGSEAWEVQDGDQGTITQNGRLCRI</sequence>
<dbReference type="InterPro" id="IPR036318">
    <property type="entry name" value="FAD-bd_PCMH-like_sf"/>
</dbReference>
<keyword evidence="3" id="KW-0732">Signal</keyword>
<dbReference type="PANTHER" id="PTHR13878">
    <property type="entry name" value="GULONOLACTONE OXIDASE"/>
    <property type="match status" value="1"/>
</dbReference>
<keyword evidence="6" id="KW-1185">Reference proteome</keyword>